<gene>
    <name evidence="2" type="ORF">EHJ13_14685</name>
</gene>
<keyword evidence="1" id="KW-0472">Membrane</keyword>
<proteinExistence type="predicted"/>
<reference evidence="2" key="1">
    <citation type="submission" date="2018-11" db="EMBL/GenBank/DDBJ databases">
        <title>Genomics analysis of Putative Virulence Factors on Adhesion and Cytotoxicity for Cronobacter spp.</title>
        <authorList>
            <person name="Cui J."/>
        </authorList>
    </citation>
    <scope>NUCLEOTIDE SEQUENCE</scope>
    <source>
        <strain evidence="2">SD69</strain>
    </source>
</reference>
<keyword evidence="1" id="KW-0812">Transmembrane</keyword>
<accession>A0A9Q4T8H6</accession>
<comment type="caution">
    <text evidence="2">The sequence shown here is derived from an EMBL/GenBank/DDBJ whole genome shotgun (WGS) entry which is preliminary data.</text>
</comment>
<dbReference type="EMBL" id="RPBY01000005">
    <property type="protein sequence ID" value="NCH88672.1"/>
    <property type="molecule type" value="Genomic_DNA"/>
</dbReference>
<sequence>MPVRVRPSAPRALREKEAAHRGGFFCVWGLVAVRFFAGFAKSKTPDLISFNWLLRVHLRVYAGSIIFVPTQNDMSLY</sequence>
<evidence type="ECO:0000313" key="3">
    <source>
        <dbReference type="Proteomes" id="UP000778262"/>
    </source>
</evidence>
<organism evidence="2 3">
    <name type="scientific">Cronobacter dublinensis</name>
    <dbReference type="NCBI Taxonomy" id="413497"/>
    <lineage>
        <taxon>Bacteria</taxon>
        <taxon>Pseudomonadati</taxon>
        <taxon>Pseudomonadota</taxon>
        <taxon>Gammaproteobacteria</taxon>
        <taxon>Enterobacterales</taxon>
        <taxon>Enterobacteriaceae</taxon>
        <taxon>Cronobacter</taxon>
    </lineage>
</organism>
<dbReference type="Proteomes" id="UP000778262">
    <property type="component" value="Unassembled WGS sequence"/>
</dbReference>
<name>A0A9Q4T8H6_9ENTR</name>
<protein>
    <submittedName>
        <fullName evidence="2">Uncharacterized protein</fullName>
    </submittedName>
</protein>
<feature type="transmembrane region" description="Helical" evidence="1">
    <location>
        <begin position="21"/>
        <end position="40"/>
    </location>
</feature>
<evidence type="ECO:0000313" key="2">
    <source>
        <dbReference type="EMBL" id="NCH88672.1"/>
    </source>
</evidence>
<keyword evidence="1" id="KW-1133">Transmembrane helix</keyword>
<evidence type="ECO:0000256" key="1">
    <source>
        <dbReference type="SAM" id="Phobius"/>
    </source>
</evidence>
<dbReference type="AlphaFoldDB" id="A0A9Q4T8H6"/>